<dbReference type="InterPro" id="IPR004383">
    <property type="entry name" value="rRNA_lsu_MTrfase_RlmN/Cfr"/>
</dbReference>
<dbReference type="InterPro" id="IPR027492">
    <property type="entry name" value="RNA_MTrfase_RlmN"/>
</dbReference>
<dbReference type="SUPFAM" id="SSF102114">
    <property type="entry name" value="Radical SAM enzymes"/>
    <property type="match status" value="1"/>
</dbReference>
<keyword evidence="3 14" id="KW-0004">4Fe-4S</keyword>
<dbReference type="GO" id="GO:0005737">
    <property type="term" value="C:cytoplasm"/>
    <property type="evidence" value="ECO:0007669"/>
    <property type="project" value="UniProtKB-SubCell"/>
</dbReference>
<dbReference type="InterPro" id="IPR058240">
    <property type="entry name" value="rSAM_sf"/>
</dbReference>
<reference evidence="16 17" key="1">
    <citation type="submission" date="2019-02" db="EMBL/GenBank/DDBJ databases">
        <title>Deep-cultivation of Planctomycetes and their phenomic and genomic characterization uncovers novel biology.</title>
        <authorList>
            <person name="Wiegand S."/>
            <person name="Jogler M."/>
            <person name="Boedeker C."/>
            <person name="Pinto D."/>
            <person name="Vollmers J."/>
            <person name="Rivas-Marin E."/>
            <person name="Kohn T."/>
            <person name="Peeters S.H."/>
            <person name="Heuer A."/>
            <person name="Rast P."/>
            <person name="Oberbeckmann S."/>
            <person name="Bunk B."/>
            <person name="Jeske O."/>
            <person name="Meyerdierks A."/>
            <person name="Storesund J.E."/>
            <person name="Kallscheuer N."/>
            <person name="Luecker S."/>
            <person name="Lage O.M."/>
            <person name="Pohl T."/>
            <person name="Merkel B.J."/>
            <person name="Hornburger P."/>
            <person name="Mueller R.-W."/>
            <person name="Bruemmer F."/>
            <person name="Labrenz M."/>
            <person name="Spormann A.M."/>
            <person name="Op den Camp H."/>
            <person name="Overmann J."/>
            <person name="Amann R."/>
            <person name="Jetten M.S.M."/>
            <person name="Mascher T."/>
            <person name="Medema M.H."/>
            <person name="Devos D.P."/>
            <person name="Kaster A.-K."/>
            <person name="Ovreas L."/>
            <person name="Rohde M."/>
            <person name="Galperin M.Y."/>
            <person name="Jogler C."/>
        </authorList>
    </citation>
    <scope>NUCLEOTIDE SEQUENCE [LARGE SCALE GENOMIC DNA]</scope>
    <source>
        <strain evidence="16 17">Mal48</strain>
    </source>
</reference>
<evidence type="ECO:0000256" key="3">
    <source>
        <dbReference type="ARBA" id="ARBA00022485"/>
    </source>
</evidence>
<name>A0A517QP29_9PLAN</name>
<comment type="similarity">
    <text evidence="2 14">Belongs to the radical SAM superfamily. RlmN family.</text>
</comment>
<feature type="binding site" evidence="14">
    <location>
        <position position="313"/>
    </location>
    <ligand>
        <name>S-adenosyl-L-methionine</name>
        <dbReference type="ChEBI" id="CHEBI:59789"/>
    </ligand>
</feature>
<dbReference type="SFLD" id="SFLDF00275">
    <property type="entry name" value="adenosine_C2_methyltransferase"/>
    <property type="match status" value="1"/>
</dbReference>
<feature type="binding site" evidence="14">
    <location>
        <position position="133"/>
    </location>
    <ligand>
        <name>[4Fe-4S] cluster</name>
        <dbReference type="ChEBI" id="CHEBI:49883"/>
        <note>4Fe-4S-S-AdoMet</note>
    </ligand>
</feature>
<comment type="catalytic activity">
    <reaction evidence="14">
        <text>adenosine(37) in tRNA + 2 reduced [2Fe-2S]-[ferredoxin] + 2 S-adenosyl-L-methionine = 2-methyladenosine(37) in tRNA + 5'-deoxyadenosine + L-methionine + 2 oxidized [2Fe-2S]-[ferredoxin] + S-adenosyl-L-homocysteine</text>
        <dbReference type="Rhea" id="RHEA:43332"/>
        <dbReference type="Rhea" id="RHEA-COMP:10000"/>
        <dbReference type="Rhea" id="RHEA-COMP:10001"/>
        <dbReference type="Rhea" id="RHEA-COMP:10162"/>
        <dbReference type="Rhea" id="RHEA-COMP:10485"/>
        <dbReference type="ChEBI" id="CHEBI:17319"/>
        <dbReference type="ChEBI" id="CHEBI:33737"/>
        <dbReference type="ChEBI" id="CHEBI:33738"/>
        <dbReference type="ChEBI" id="CHEBI:57844"/>
        <dbReference type="ChEBI" id="CHEBI:57856"/>
        <dbReference type="ChEBI" id="CHEBI:59789"/>
        <dbReference type="ChEBI" id="CHEBI:74411"/>
        <dbReference type="ChEBI" id="CHEBI:74497"/>
        <dbReference type="EC" id="2.1.1.192"/>
    </reaction>
</comment>
<evidence type="ECO:0000256" key="10">
    <source>
        <dbReference type="ARBA" id="ARBA00022723"/>
    </source>
</evidence>
<dbReference type="Proteomes" id="UP000315724">
    <property type="component" value="Chromosome"/>
</dbReference>
<dbReference type="HAMAP" id="MF_01849">
    <property type="entry name" value="RNA_methyltr_RlmN"/>
    <property type="match status" value="1"/>
</dbReference>
<keyword evidence="13 14" id="KW-1015">Disulfide bond</keyword>
<dbReference type="PIRSF" id="PIRSF006004">
    <property type="entry name" value="CHP00048"/>
    <property type="match status" value="1"/>
</dbReference>
<dbReference type="EMBL" id="CP036267">
    <property type="protein sequence ID" value="QDT33337.1"/>
    <property type="molecule type" value="Genomic_DNA"/>
</dbReference>
<evidence type="ECO:0000256" key="13">
    <source>
        <dbReference type="ARBA" id="ARBA00023157"/>
    </source>
</evidence>
<keyword evidence="8 14" id="KW-0949">S-adenosyl-L-methionine</keyword>
<feature type="binding site" evidence="14">
    <location>
        <begin position="237"/>
        <end position="239"/>
    </location>
    <ligand>
        <name>S-adenosyl-L-methionine</name>
        <dbReference type="ChEBI" id="CHEBI:59789"/>
    </ligand>
</feature>
<dbReference type="InterPro" id="IPR040072">
    <property type="entry name" value="Methyltransferase_A"/>
</dbReference>
<feature type="binding site" evidence="14">
    <location>
        <position position="137"/>
    </location>
    <ligand>
        <name>[4Fe-4S] cluster</name>
        <dbReference type="ChEBI" id="CHEBI:49883"/>
        <note>4Fe-4S-S-AdoMet</note>
    </ligand>
</feature>
<dbReference type="GO" id="GO:0030488">
    <property type="term" value="P:tRNA methylation"/>
    <property type="evidence" value="ECO:0007669"/>
    <property type="project" value="UniProtKB-UniRule"/>
</dbReference>
<dbReference type="PANTHER" id="PTHR30544">
    <property type="entry name" value="23S RRNA METHYLTRANSFERASE"/>
    <property type="match status" value="1"/>
</dbReference>
<evidence type="ECO:0000256" key="7">
    <source>
        <dbReference type="ARBA" id="ARBA00022679"/>
    </source>
</evidence>
<dbReference type="SFLD" id="SFLDG01062">
    <property type="entry name" value="methyltransferase_(Class_A)"/>
    <property type="match status" value="1"/>
</dbReference>
<comment type="cofactor">
    <cofactor evidence="14">
        <name>[4Fe-4S] cluster</name>
        <dbReference type="ChEBI" id="CHEBI:49883"/>
    </cofactor>
    <text evidence="14">Binds 1 [4Fe-4S] cluster. The cluster is coordinated with 3 cysteines and an exchangeable S-adenosyl-L-methionine.</text>
</comment>
<dbReference type="FunFam" id="3.20.20.70:FF:000014">
    <property type="entry name" value="Probable dual-specificity RNA methyltransferase RlmN"/>
    <property type="match status" value="1"/>
</dbReference>
<keyword evidence="10 14" id="KW-0479">Metal-binding</keyword>
<dbReference type="GO" id="GO:0002935">
    <property type="term" value="F:tRNA (adenine(37)-C2)-methyltransferase activity"/>
    <property type="evidence" value="ECO:0007669"/>
    <property type="project" value="UniProtKB-UniRule"/>
</dbReference>
<dbReference type="NCBIfam" id="TIGR00048">
    <property type="entry name" value="rRNA_mod_RlmN"/>
    <property type="match status" value="1"/>
</dbReference>
<protein>
    <recommendedName>
        <fullName evidence="14">Probable dual-specificity RNA methyltransferase RlmN</fullName>
        <ecNumber evidence="14">2.1.1.192</ecNumber>
    </recommendedName>
    <alternativeName>
        <fullName evidence="14">23S rRNA (adenine(2503)-C(2))-methyltransferase</fullName>
    </alternativeName>
    <alternativeName>
        <fullName evidence="14">23S rRNA m2A2503 methyltransferase</fullName>
    </alternativeName>
    <alternativeName>
        <fullName evidence="14">Ribosomal RNA large subunit methyltransferase N</fullName>
    </alternativeName>
    <alternativeName>
        <fullName evidence="14">tRNA (adenine(37)-C(2))-methyltransferase</fullName>
    </alternativeName>
    <alternativeName>
        <fullName evidence="14">tRNA m2A37 methyltransferase</fullName>
    </alternativeName>
</protein>
<keyword evidence="4 14" id="KW-0963">Cytoplasm</keyword>
<comment type="subcellular location">
    <subcellularLocation>
        <location evidence="1 14">Cytoplasm</location>
    </subcellularLocation>
</comment>
<evidence type="ECO:0000256" key="8">
    <source>
        <dbReference type="ARBA" id="ARBA00022691"/>
    </source>
</evidence>
<evidence type="ECO:0000256" key="9">
    <source>
        <dbReference type="ARBA" id="ARBA00022694"/>
    </source>
</evidence>
<feature type="binding site" evidence="14">
    <location>
        <begin position="182"/>
        <end position="183"/>
    </location>
    <ligand>
        <name>S-adenosyl-L-methionine</name>
        <dbReference type="ChEBI" id="CHEBI:59789"/>
    </ligand>
</feature>
<dbReference type="KEGG" id="tpol:Mal48_25900"/>
<comment type="caution">
    <text evidence="14">Lacks conserved residue(s) required for the propagation of feature annotation.</text>
</comment>
<feature type="domain" description="Radical SAM core" evidence="15">
    <location>
        <begin position="119"/>
        <end position="351"/>
    </location>
</feature>
<comment type="catalytic activity">
    <reaction evidence="14">
        <text>adenosine(2503) in 23S rRNA + 2 reduced [2Fe-2S]-[ferredoxin] + 2 S-adenosyl-L-methionine = 2-methyladenosine(2503) in 23S rRNA + 5'-deoxyadenosine + L-methionine + 2 oxidized [2Fe-2S]-[ferredoxin] + S-adenosyl-L-homocysteine</text>
        <dbReference type="Rhea" id="RHEA:42916"/>
        <dbReference type="Rhea" id="RHEA-COMP:10000"/>
        <dbReference type="Rhea" id="RHEA-COMP:10001"/>
        <dbReference type="Rhea" id="RHEA-COMP:10152"/>
        <dbReference type="Rhea" id="RHEA-COMP:10282"/>
        <dbReference type="ChEBI" id="CHEBI:17319"/>
        <dbReference type="ChEBI" id="CHEBI:33737"/>
        <dbReference type="ChEBI" id="CHEBI:33738"/>
        <dbReference type="ChEBI" id="CHEBI:57844"/>
        <dbReference type="ChEBI" id="CHEBI:57856"/>
        <dbReference type="ChEBI" id="CHEBI:59789"/>
        <dbReference type="ChEBI" id="CHEBI:74411"/>
        <dbReference type="ChEBI" id="CHEBI:74497"/>
        <dbReference type="EC" id="2.1.1.192"/>
    </reaction>
</comment>
<dbReference type="Pfam" id="PF04055">
    <property type="entry name" value="Radical_SAM"/>
    <property type="match status" value="1"/>
</dbReference>
<evidence type="ECO:0000313" key="17">
    <source>
        <dbReference type="Proteomes" id="UP000315724"/>
    </source>
</evidence>
<evidence type="ECO:0000256" key="6">
    <source>
        <dbReference type="ARBA" id="ARBA00022603"/>
    </source>
</evidence>
<keyword evidence="17" id="KW-1185">Reference proteome</keyword>
<evidence type="ECO:0000256" key="1">
    <source>
        <dbReference type="ARBA" id="ARBA00004496"/>
    </source>
</evidence>
<sequence length="378" mass="42092">MILACAALYHSHTPSLHRRTSMTQRLITDLSRDELLAWVEATGNASYRADQIRRWTYGKRVSSFDEMHDIPVTLRASLAKDFTFFASKIVRHQVSQDGTEKLLLEMHDGENVECVLMREEKRQTVCVSTQVGCAMGCVFCASGLKGLKRDLTTGEILDQILRLDRLLSIEERITNVVIMGMGEPLANLKNLIPALLTLNEKGGMGLGARRITVSTVGLPEKIHELGEINIPFNLAVSLHAPNNDLRNEIVPVNKNIHLERILQAADHYFEKTGRRITYEYVLLAGVNDADEHARELGELLTHRNAHVNLIPMNDVAPLSLTAPSAPRTNQFVETLNSWNVNATVRKRKGADIDAACGQLRLEQESGGNPNLHALEINS</sequence>
<evidence type="ECO:0000256" key="4">
    <source>
        <dbReference type="ARBA" id="ARBA00022490"/>
    </source>
</evidence>
<evidence type="ECO:0000256" key="12">
    <source>
        <dbReference type="ARBA" id="ARBA00023014"/>
    </source>
</evidence>
<dbReference type="CDD" id="cd01335">
    <property type="entry name" value="Radical_SAM"/>
    <property type="match status" value="1"/>
</dbReference>
<feature type="active site" description="Proton acceptor" evidence="14">
    <location>
        <position position="113"/>
    </location>
</feature>
<keyword evidence="6 14" id="KW-0489">Methyltransferase</keyword>
<dbReference type="AlphaFoldDB" id="A0A517QP29"/>
<evidence type="ECO:0000256" key="11">
    <source>
        <dbReference type="ARBA" id="ARBA00023004"/>
    </source>
</evidence>
<dbReference type="Pfam" id="PF21016">
    <property type="entry name" value="RlmN_N"/>
    <property type="match status" value="1"/>
</dbReference>
<gene>
    <name evidence="14 16" type="primary">rlmN</name>
    <name evidence="16" type="ORF">Mal48_25900</name>
</gene>
<keyword evidence="12 14" id="KW-0411">Iron-sulfur</keyword>
<keyword evidence="7 14" id="KW-0808">Transferase</keyword>
<evidence type="ECO:0000259" key="15">
    <source>
        <dbReference type="PROSITE" id="PS51918"/>
    </source>
</evidence>
<dbReference type="PANTHER" id="PTHR30544:SF5">
    <property type="entry name" value="RADICAL SAM CORE DOMAIN-CONTAINING PROTEIN"/>
    <property type="match status" value="1"/>
</dbReference>
<accession>A0A517QP29</accession>
<dbReference type="GO" id="GO:0051539">
    <property type="term" value="F:4 iron, 4 sulfur cluster binding"/>
    <property type="evidence" value="ECO:0007669"/>
    <property type="project" value="UniProtKB-UniRule"/>
</dbReference>
<keyword evidence="11 14" id="KW-0408">Iron</keyword>
<dbReference type="GO" id="GO:0019843">
    <property type="term" value="F:rRNA binding"/>
    <property type="evidence" value="ECO:0007669"/>
    <property type="project" value="UniProtKB-UniRule"/>
</dbReference>
<feature type="active site" description="S-methylcysteine intermediate" evidence="14">
    <location>
        <position position="356"/>
    </location>
</feature>
<dbReference type="GO" id="GO:0070040">
    <property type="term" value="F:rRNA (adenine(2503)-C2-)-methyltransferase activity"/>
    <property type="evidence" value="ECO:0007669"/>
    <property type="project" value="UniProtKB-UniRule"/>
</dbReference>
<evidence type="ECO:0000256" key="2">
    <source>
        <dbReference type="ARBA" id="ARBA00007544"/>
    </source>
</evidence>
<feature type="binding site" evidence="14">
    <location>
        <position position="214"/>
    </location>
    <ligand>
        <name>S-adenosyl-L-methionine</name>
        <dbReference type="ChEBI" id="CHEBI:59789"/>
    </ligand>
</feature>
<organism evidence="16 17">
    <name type="scientific">Thalassoglobus polymorphus</name>
    <dbReference type="NCBI Taxonomy" id="2527994"/>
    <lineage>
        <taxon>Bacteria</taxon>
        <taxon>Pseudomonadati</taxon>
        <taxon>Planctomycetota</taxon>
        <taxon>Planctomycetia</taxon>
        <taxon>Planctomycetales</taxon>
        <taxon>Planctomycetaceae</taxon>
        <taxon>Thalassoglobus</taxon>
    </lineage>
</organism>
<dbReference type="InterPro" id="IPR007197">
    <property type="entry name" value="rSAM"/>
</dbReference>
<dbReference type="OrthoDB" id="9793973at2"/>
<dbReference type="GO" id="GO:0046872">
    <property type="term" value="F:metal ion binding"/>
    <property type="evidence" value="ECO:0007669"/>
    <property type="project" value="UniProtKB-KW"/>
</dbReference>
<keyword evidence="9 14" id="KW-0819">tRNA processing</keyword>
<dbReference type="PROSITE" id="PS51918">
    <property type="entry name" value="RADICAL_SAM"/>
    <property type="match status" value="1"/>
</dbReference>
<dbReference type="GO" id="GO:0070475">
    <property type="term" value="P:rRNA base methylation"/>
    <property type="evidence" value="ECO:0007669"/>
    <property type="project" value="UniProtKB-UniRule"/>
</dbReference>
<dbReference type="InterPro" id="IPR048641">
    <property type="entry name" value="RlmN_N"/>
</dbReference>
<evidence type="ECO:0000256" key="5">
    <source>
        <dbReference type="ARBA" id="ARBA00022552"/>
    </source>
</evidence>
<dbReference type="InterPro" id="IPR013785">
    <property type="entry name" value="Aldolase_TIM"/>
</dbReference>
<dbReference type="Gene3D" id="1.10.150.530">
    <property type="match status" value="1"/>
</dbReference>
<dbReference type="GO" id="GO:0000049">
    <property type="term" value="F:tRNA binding"/>
    <property type="evidence" value="ECO:0007669"/>
    <property type="project" value="UniProtKB-UniRule"/>
</dbReference>
<comment type="function">
    <text evidence="14">Specifically methylates position 2 of adenine 2503 in 23S rRNA and position 2 of adenine 37 in tRNAs.</text>
</comment>
<evidence type="ECO:0000256" key="14">
    <source>
        <dbReference type="HAMAP-Rule" id="MF_01849"/>
    </source>
</evidence>
<dbReference type="EC" id="2.1.1.192" evidence="14"/>
<comment type="miscellaneous">
    <text evidence="14">Reaction proceeds by a ping-pong mechanism involving intermediate methylation of a conserved cysteine residue.</text>
</comment>
<dbReference type="Gene3D" id="3.20.20.70">
    <property type="entry name" value="Aldolase class I"/>
    <property type="match status" value="1"/>
</dbReference>
<dbReference type="SFLD" id="SFLDS00029">
    <property type="entry name" value="Radical_SAM"/>
    <property type="match status" value="1"/>
</dbReference>
<proteinExistence type="inferred from homology"/>
<keyword evidence="5 14" id="KW-0698">rRNA processing</keyword>
<feature type="binding site" evidence="14">
    <location>
        <position position="140"/>
    </location>
    <ligand>
        <name>[4Fe-4S] cluster</name>
        <dbReference type="ChEBI" id="CHEBI:49883"/>
        <note>4Fe-4S-S-AdoMet</note>
    </ligand>
</feature>
<evidence type="ECO:0000313" key="16">
    <source>
        <dbReference type="EMBL" id="QDT33337.1"/>
    </source>
</evidence>